<accession>A0A034V0Q7</accession>
<dbReference type="EMBL" id="GAKP01022853">
    <property type="protein sequence ID" value="JAC36099.1"/>
    <property type="molecule type" value="Transcribed_RNA"/>
</dbReference>
<keyword evidence="1" id="KW-0472">Membrane</keyword>
<protein>
    <submittedName>
        <fullName evidence="2">Uncharacterized protein</fullName>
    </submittedName>
</protein>
<dbReference type="OrthoDB" id="8009878at2759"/>
<evidence type="ECO:0000256" key="1">
    <source>
        <dbReference type="SAM" id="Phobius"/>
    </source>
</evidence>
<name>A0A034V0Q7_BACDO</name>
<reference evidence="2" key="1">
    <citation type="journal article" date="2014" name="BMC Genomics">
        <title>Characterizing the developmental transcriptome of the oriental fruit fly, Bactrocera dorsalis (Diptera: Tephritidae) through comparative genomic analysis with Drosophila melanogaster utilizing modENCODE datasets.</title>
        <authorList>
            <person name="Geib S.M."/>
            <person name="Calla B."/>
            <person name="Hall B."/>
            <person name="Hou S."/>
            <person name="Manoukis N.C."/>
        </authorList>
    </citation>
    <scope>NUCLEOTIDE SEQUENCE</scope>
    <source>
        <strain evidence="2">Punador</strain>
    </source>
</reference>
<keyword evidence="1" id="KW-1133">Transmembrane helix</keyword>
<evidence type="ECO:0000313" key="2">
    <source>
        <dbReference type="EMBL" id="JAC36099.1"/>
    </source>
</evidence>
<organism evidence="2">
    <name type="scientific">Bactrocera dorsalis</name>
    <name type="common">Oriental fruit fly</name>
    <name type="synonym">Dacus dorsalis</name>
    <dbReference type="NCBI Taxonomy" id="27457"/>
    <lineage>
        <taxon>Eukaryota</taxon>
        <taxon>Metazoa</taxon>
        <taxon>Ecdysozoa</taxon>
        <taxon>Arthropoda</taxon>
        <taxon>Hexapoda</taxon>
        <taxon>Insecta</taxon>
        <taxon>Pterygota</taxon>
        <taxon>Neoptera</taxon>
        <taxon>Endopterygota</taxon>
        <taxon>Diptera</taxon>
        <taxon>Brachycera</taxon>
        <taxon>Muscomorpha</taxon>
        <taxon>Tephritoidea</taxon>
        <taxon>Tephritidae</taxon>
        <taxon>Bactrocera</taxon>
        <taxon>Bactrocera</taxon>
    </lineage>
</organism>
<proteinExistence type="predicted"/>
<dbReference type="AlphaFoldDB" id="A0A034V0Q7"/>
<keyword evidence="1" id="KW-0812">Transmembrane</keyword>
<sequence>MHNEEAHCNVVEENNKPIIELNHGNIILNGTQVLNNESTSGNNLIKFTDPITIDGKAYKNKNEQIKKYIKAQGNEKIKILELLQSDIEYEFTNIQKLHKLIIPFEEHPVRNTLIAIVSGCIVLYYLYILKSSPIRFRK</sequence>
<feature type="transmembrane region" description="Helical" evidence="1">
    <location>
        <begin position="112"/>
        <end position="129"/>
    </location>
</feature>
<feature type="non-terminal residue" evidence="2">
    <location>
        <position position="138"/>
    </location>
</feature>